<dbReference type="Proteomes" id="UP000790709">
    <property type="component" value="Unassembled WGS sequence"/>
</dbReference>
<name>A0ACB8BUL1_9AGAM</name>
<reference evidence="1" key="1">
    <citation type="journal article" date="2021" name="New Phytol.">
        <title>Evolutionary innovations through gain and loss of genes in the ectomycorrhizal Boletales.</title>
        <authorList>
            <person name="Wu G."/>
            <person name="Miyauchi S."/>
            <person name="Morin E."/>
            <person name="Kuo A."/>
            <person name="Drula E."/>
            <person name="Varga T."/>
            <person name="Kohler A."/>
            <person name="Feng B."/>
            <person name="Cao Y."/>
            <person name="Lipzen A."/>
            <person name="Daum C."/>
            <person name="Hundley H."/>
            <person name="Pangilinan J."/>
            <person name="Johnson J."/>
            <person name="Barry K."/>
            <person name="LaButti K."/>
            <person name="Ng V."/>
            <person name="Ahrendt S."/>
            <person name="Min B."/>
            <person name="Choi I.G."/>
            <person name="Park H."/>
            <person name="Plett J.M."/>
            <person name="Magnuson J."/>
            <person name="Spatafora J.W."/>
            <person name="Nagy L.G."/>
            <person name="Henrissat B."/>
            <person name="Grigoriev I.V."/>
            <person name="Yang Z.L."/>
            <person name="Xu J."/>
            <person name="Martin F.M."/>
        </authorList>
    </citation>
    <scope>NUCLEOTIDE SEQUENCE</scope>
    <source>
        <strain evidence="1">KUC20120723A-06</strain>
    </source>
</reference>
<organism evidence="1 2">
    <name type="scientific">Leucogyrophana mollusca</name>
    <dbReference type="NCBI Taxonomy" id="85980"/>
    <lineage>
        <taxon>Eukaryota</taxon>
        <taxon>Fungi</taxon>
        <taxon>Dikarya</taxon>
        <taxon>Basidiomycota</taxon>
        <taxon>Agaricomycotina</taxon>
        <taxon>Agaricomycetes</taxon>
        <taxon>Agaricomycetidae</taxon>
        <taxon>Boletales</taxon>
        <taxon>Boletales incertae sedis</taxon>
        <taxon>Leucogyrophana</taxon>
    </lineage>
</organism>
<accession>A0ACB8BUL1</accession>
<sequence>MSSTTGVEDIIIDAVSIVRLTRLCQLLPCVVMVYDHLITFDQEIEFIWVDRTQSHFQNKPRSISTVLYIMIRYLGGAMGISGWEGSALVYLIQIALQMRIYALYHSSRKVLVFMGVGFLVEVGSSAAILALAKAHAVVSNQLIPGIMFCSAGDMRTFLYAWWIPLVVFEGSLCAMAVWAGVKHFHSRVQFAGFSGERALGVLVKGSTLNFLCFMPAFIVNAVMWRSLPQSWLEIPEGFVLCIKVVVSCRMVLSLRKVFSQSSQRETLLTPMEFACSNS</sequence>
<protein>
    <submittedName>
        <fullName evidence="1">Uncharacterized protein</fullName>
    </submittedName>
</protein>
<evidence type="ECO:0000313" key="2">
    <source>
        <dbReference type="Proteomes" id="UP000790709"/>
    </source>
</evidence>
<keyword evidence="2" id="KW-1185">Reference proteome</keyword>
<gene>
    <name evidence="1" type="ORF">BV22DRAFT_1044206</name>
</gene>
<dbReference type="EMBL" id="MU266346">
    <property type="protein sequence ID" value="KAH7928968.1"/>
    <property type="molecule type" value="Genomic_DNA"/>
</dbReference>
<comment type="caution">
    <text evidence="1">The sequence shown here is derived from an EMBL/GenBank/DDBJ whole genome shotgun (WGS) entry which is preliminary data.</text>
</comment>
<evidence type="ECO:0000313" key="1">
    <source>
        <dbReference type="EMBL" id="KAH7928968.1"/>
    </source>
</evidence>
<proteinExistence type="predicted"/>